<dbReference type="InterPro" id="IPR010372">
    <property type="entry name" value="DNA_pol3_delta_N"/>
</dbReference>
<dbReference type="PATRIC" id="fig|888050.3.peg.1633"/>
<proteinExistence type="inferred from homology"/>
<feature type="domain" description="DNA polymerase III delta N-terminal" evidence="9">
    <location>
        <begin position="38"/>
        <end position="136"/>
    </location>
</feature>
<evidence type="ECO:0000313" key="12">
    <source>
        <dbReference type="Proteomes" id="UP000013015"/>
    </source>
</evidence>
<accession>N6X2Y4</accession>
<comment type="catalytic activity">
    <reaction evidence="8">
        <text>DNA(n) + a 2'-deoxyribonucleoside 5'-triphosphate = DNA(n+1) + diphosphate</text>
        <dbReference type="Rhea" id="RHEA:22508"/>
        <dbReference type="Rhea" id="RHEA-COMP:17339"/>
        <dbReference type="Rhea" id="RHEA-COMP:17340"/>
        <dbReference type="ChEBI" id="CHEBI:33019"/>
        <dbReference type="ChEBI" id="CHEBI:61560"/>
        <dbReference type="ChEBI" id="CHEBI:173112"/>
        <dbReference type="EC" id="2.7.7.7"/>
    </reaction>
</comment>
<evidence type="ECO:0000256" key="3">
    <source>
        <dbReference type="ARBA" id="ARBA00022679"/>
    </source>
</evidence>
<dbReference type="EMBL" id="AQHZ01000024">
    <property type="protein sequence ID" value="ENO17787.1"/>
    <property type="molecule type" value="Genomic_DNA"/>
</dbReference>
<dbReference type="Pfam" id="PF06144">
    <property type="entry name" value="DNA_pol3_delta"/>
    <property type="match status" value="1"/>
</dbReference>
<dbReference type="EC" id="2.7.7.7" evidence="1"/>
<evidence type="ECO:0000256" key="1">
    <source>
        <dbReference type="ARBA" id="ARBA00012417"/>
    </source>
</evidence>
<evidence type="ECO:0000256" key="2">
    <source>
        <dbReference type="ARBA" id="ARBA00017703"/>
    </source>
</evidence>
<keyword evidence="12" id="KW-1185">Reference proteome</keyword>
<evidence type="ECO:0000256" key="6">
    <source>
        <dbReference type="ARBA" id="ARBA00022932"/>
    </source>
</evidence>
<evidence type="ECO:0000259" key="10">
    <source>
        <dbReference type="Pfam" id="PF21694"/>
    </source>
</evidence>
<dbReference type="HOGENOM" id="CLU_052338_0_0_11"/>
<keyword evidence="3 11" id="KW-0808">Transferase</keyword>
<evidence type="ECO:0000313" key="11">
    <source>
        <dbReference type="EMBL" id="ENO17787.1"/>
    </source>
</evidence>
<reference evidence="11 12" key="1">
    <citation type="submission" date="2013-03" db="EMBL/GenBank/DDBJ databases">
        <title>Reference genome for the Human Microbiome Project.</title>
        <authorList>
            <person name="Aqrawi P."/>
            <person name="Ayvaz T."/>
            <person name="Bess C."/>
            <person name="Blankenburg K."/>
            <person name="Coyle M."/>
            <person name="Deng J."/>
            <person name="Forbes L."/>
            <person name="Fowler G."/>
            <person name="Francisco L."/>
            <person name="Fu Q."/>
            <person name="Gibbs R."/>
            <person name="Gross S."/>
            <person name="Gubbala S."/>
            <person name="Hale W."/>
            <person name="Hemphill L."/>
            <person name="Highlander S."/>
            <person name="Hirani K."/>
            <person name="Jackson L."/>
            <person name="Jakkamsetti A."/>
            <person name="Javaid M."/>
            <person name="Jayaseelan J.C."/>
            <person name="Jiang H."/>
            <person name="Joshi V."/>
            <person name="Korchina V."/>
            <person name="Kovar C."/>
            <person name="Lara F."/>
            <person name="Lee S."/>
            <person name="Liu Y."/>
            <person name="Mata R."/>
            <person name="Mathew T."/>
            <person name="Munidasa M."/>
            <person name="Muzny D."/>
            <person name="Nazareth L."/>
            <person name="Ngo R."/>
            <person name="Nguyen L."/>
            <person name="Nguyen N."/>
            <person name="Okwuonu G."/>
            <person name="Ongeri F."/>
            <person name="Palculict T."/>
            <person name="Patil S."/>
            <person name="Petrosino J."/>
            <person name="Pham C."/>
            <person name="Pham P."/>
            <person name="Pu L.-L."/>
            <person name="Qin X."/>
            <person name="Qu J."/>
            <person name="Reid J."/>
            <person name="Ross M."/>
            <person name="Ruth R."/>
            <person name="Saada N."/>
            <person name="San Lucas F."/>
            <person name="Santibanez J."/>
            <person name="Shang Y."/>
            <person name="Simmons D."/>
            <person name="Song X.-Z."/>
            <person name="Tang L.-Y."/>
            <person name="Thornton R."/>
            <person name="Warren J."/>
            <person name="Weissenberger G."/>
            <person name="Wilczek-Boney K."/>
            <person name="Worley K."/>
            <person name="Youmans B."/>
            <person name="Zhang J."/>
            <person name="Zhang L."/>
            <person name="Zhao Z."/>
            <person name="Zhou C."/>
            <person name="Zhu D."/>
            <person name="Zhu Y."/>
        </authorList>
    </citation>
    <scope>NUCLEOTIDE SEQUENCE [LARGE SCALE GENOMIC DNA]</scope>
    <source>
        <strain evidence="11 12">F0333</strain>
    </source>
</reference>
<evidence type="ECO:0000256" key="5">
    <source>
        <dbReference type="ARBA" id="ARBA00022705"/>
    </source>
</evidence>
<dbReference type="PANTHER" id="PTHR34388">
    <property type="entry name" value="DNA POLYMERASE III SUBUNIT DELTA"/>
    <property type="match status" value="1"/>
</dbReference>
<protein>
    <recommendedName>
        <fullName evidence="2">DNA polymerase III subunit delta</fullName>
        <ecNumber evidence="1">2.7.7.7</ecNumber>
    </recommendedName>
</protein>
<keyword evidence="5" id="KW-0235">DNA replication</keyword>
<name>N6X2Y4_9ACTO</name>
<dbReference type="SUPFAM" id="SSF52540">
    <property type="entry name" value="P-loop containing nucleoside triphosphate hydrolases"/>
    <property type="match status" value="1"/>
</dbReference>
<dbReference type="STRING" id="888050.HMPREF9004_1697"/>
<dbReference type="Gene3D" id="3.40.50.300">
    <property type="entry name" value="P-loop containing nucleotide triphosphate hydrolases"/>
    <property type="match status" value="1"/>
</dbReference>
<dbReference type="GO" id="GO:0003887">
    <property type="term" value="F:DNA-directed DNA polymerase activity"/>
    <property type="evidence" value="ECO:0007669"/>
    <property type="project" value="UniProtKB-KW"/>
</dbReference>
<keyword evidence="6 11" id="KW-0239">DNA-directed DNA polymerase</keyword>
<comment type="caution">
    <text evidence="11">The sequence shown here is derived from an EMBL/GenBank/DDBJ whole genome shotgun (WGS) entry which is preliminary data.</text>
</comment>
<evidence type="ECO:0000256" key="4">
    <source>
        <dbReference type="ARBA" id="ARBA00022695"/>
    </source>
</evidence>
<dbReference type="InterPro" id="IPR005790">
    <property type="entry name" value="DNA_polIII_delta"/>
</dbReference>
<organism evidence="11 12">
    <name type="scientific">Schaalia cardiffensis F0333</name>
    <dbReference type="NCBI Taxonomy" id="888050"/>
    <lineage>
        <taxon>Bacteria</taxon>
        <taxon>Bacillati</taxon>
        <taxon>Actinomycetota</taxon>
        <taxon>Actinomycetes</taxon>
        <taxon>Actinomycetales</taxon>
        <taxon>Actinomycetaceae</taxon>
        <taxon>Schaalia</taxon>
    </lineage>
</organism>
<dbReference type="InterPro" id="IPR027417">
    <property type="entry name" value="P-loop_NTPase"/>
</dbReference>
<sequence>MPGGRATLEVAFEGRDFMAAPRGKKIPVPVELAPVVLIKGKEGLLIDRAMATLRAQAYEQDPNLERSDVQASNYQAGHLDVLTSPSLFGEARLILIPELEQMTGALADDLLEYVSSPAPDVWIIAIHPGGNAAGKRVVEAIAKAGFPVISAEEIKNDRDKLELIKEEVRSAHRRMNADAMQAIVDALGSDLRSMMAAVNQLLTDVEGNVTVEDVRRYHAGRIEASGFDVADAVIAGDAARALTLLRHAFATGVEGIPIVAAIAMKIRAMAKVSASGTGKGLGMAPWQIDRARRELRGWSDPSLAGAIKALALADEELKGASKDPQRAVEKAVITLCRLHSRP</sequence>
<dbReference type="Pfam" id="PF21694">
    <property type="entry name" value="DNA_pol3_delta_C"/>
    <property type="match status" value="1"/>
</dbReference>
<dbReference type="Proteomes" id="UP000013015">
    <property type="component" value="Unassembled WGS sequence"/>
</dbReference>
<dbReference type="GO" id="GO:0006261">
    <property type="term" value="P:DNA-templated DNA replication"/>
    <property type="evidence" value="ECO:0007669"/>
    <property type="project" value="TreeGrafter"/>
</dbReference>
<dbReference type="eggNOG" id="COG1466">
    <property type="taxonomic scope" value="Bacteria"/>
</dbReference>
<feature type="domain" description="DNA polymerase III delta subunit-like C-terminal" evidence="10">
    <location>
        <begin position="225"/>
        <end position="333"/>
    </location>
</feature>
<dbReference type="Gene3D" id="1.20.272.10">
    <property type="match status" value="1"/>
</dbReference>
<dbReference type="PANTHER" id="PTHR34388:SF1">
    <property type="entry name" value="DNA POLYMERASE III SUBUNIT DELTA"/>
    <property type="match status" value="1"/>
</dbReference>
<dbReference type="NCBIfam" id="TIGR01128">
    <property type="entry name" value="holA"/>
    <property type="match status" value="1"/>
</dbReference>
<dbReference type="AlphaFoldDB" id="N6X2Y4"/>
<evidence type="ECO:0000259" key="9">
    <source>
        <dbReference type="Pfam" id="PF06144"/>
    </source>
</evidence>
<dbReference type="InterPro" id="IPR048466">
    <property type="entry name" value="DNA_pol3_delta-like_C"/>
</dbReference>
<keyword evidence="4 11" id="KW-0548">Nucleotidyltransferase</keyword>
<comment type="similarity">
    <text evidence="7">Belongs to the DNA polymerase HolA subunit family.</text>
</comment>
<gene>
    <name evidence="11" type="primary">holA</name>
    <name evidence="11" type="ORF">HMPREF9004_1697</name>
</gene>
<dbReference type="GO" id="GO:0003677">
    <property type="term" value="F:DNA binding"/>
    <property type="evidence" value="ECO:0007669"/>
    <property type="project" value="InterPro"/>
</dbReference>
<dbReference type="InterPro" id="IPR008921">
    <property type="entry name" value="DNA_pol3_clamp-load_cplx_C"/>
</dbReference>
<dbReference type="SUPFAM" id="SSF48019">
    <property type="entry name" value="post-AAA+ oligomerization domain-like"/>
    <property type="match status" value="1"/>
</dbReference>
<dbReference type="GO" id="GO:0009360">
    <property type="term" value="C:DNA polymerase III complex"/>
    <property type="evidence" value="ECO:0007669"/>
    <property type="project" value="InterPro"/>
</dbReference>
<evidence type="ECO:0000256" key="7">
    <source>
        <dbReference type="ARBA" id="ARBA00034754"/>
    </source>
</evidence>
<evidence type="ECO:0000256" key="8">
    <source>
        <dbReference type="ARBA" id="ARBA00049244"/>
    </source>
</evidence>